<dbReference type="InterPro" id="IPR040343">
    <property type="entry name" value="Cet1/Ctl1"/>
</dbReference>
<dbReference type="PANTHER" id="PTHR28118">
    <property type="entry name" value="POLYNUCLEOTIDE 5'-TRIPHOSPHATASE-RELATED"/>
    <property type="match status" value="1"/>
</dbReference>
<dbReference type="CDD" id="cd07470">
    <property type="entry name" value="CYTH-like_mRNA_RTPase"/>
    <property type="match status" value="1"/>
</dbReference>
<evidence type="ECO:0000256" key="9">
    <source>
        <dbReference type="SAM" id="MobiDB-lite"/>
    </source>
</evidence>
<comment type="function">
    <text evidence="8">First step of mRNA capping. Converts the 5'-triphosphate end of a nascent mRNA chain into a diphosphate end.</text>
</comment>
<dbReference type="OrthoDB" id="272147at2759"/>
<comment type="cofactor">
    <cofactor evidence="1 8">
        <name>Mg(2+)</name>
        <dbReference type="ChEBI" id="CHEBI:18420"/>
    </cofactor>
</comment>
<dbReference type="SUPFAM" id="SSF55154">
    <property type="entry name" value="CYTH-like phosphatases"/>
    <property type="match status" value="1"/>
</dbReference>
<feature type="region of interest" description="Disordered" evidence="9">
    <location>
        <begin position="25"/>
        <end position="55"/>
    </location>
</feature>
<keyword evidence="12" id="KW-1185">Reference proteome</keyword>
<reference evidence="12" key="1">
    <citation type="journal article" date="2018" name="Nat. Microbiol.">
        <title>Leveraging single-cell genomics to expand the fungal tree of life.</title>
        <authorList>
            <person name="Ahrendt S.R."/>
            <person name="Quandt C.A."/>
            <person name="Ciobanu D."/>
            <person name="Clum A."/>
            <person name="Salamov A."/>
            <person name="Andreopoulos B."/>
            <person name="Cheng J.F."/>
            <person name="Woyke T."/>
            <person name="Pelin A."/>
            <person name="Henrissat B."/>
            <person name="Reynolds N.K."/>
            <person name="Benny G.L."/>
            <person name="Smith M.E."/>
            <person name="James T.Y."/>
            <person name="Grigoriev I.V."/>
        </authorList>
    </citation>
    <scope>NUCLEOTIDE SEQUENCE [LARGE SCALE GENOMIC DNA]</scope>
    <source>
        <strain evidence="12">RSA 1356</strain>
    </source>
</reference>
<name>A0A4V1IXC3_9FUNG</name>
<dbReference type="Gene3D" id="3.20.100.10">
    <property type="entry name" value="mRNA triphosphatase Cet1-like"/>
    <property type="match status" value="1"/>
</dbReference>
<evidence type="ECO:0000256" key="7">
    <source>
        <dbReference type="ARBA" id="ARBA00047740"/>
    </source>
</evidence>
<organism evidence="11 12">
    <name type="scientific">Thamnocephalis sphaerospora</name>
    <dbReference type="NCBI Taxonomy" id="78915"/>
    <lineage>
        <taxon>Eukaryota</taxon>
        <taxon>Fungi</taxon>
        <taxon>Fungi incertae sedis</taxon>
        <taxon>Zoopagomycota</taxon>
        <taxon>Zoopagomycotina</taxon>
        <taxon>Zoopagomycetes</taxon>
        <taxon>Zoopagales</taxon>
        <taxon>Sigmoideomycetaceae</taxon>
        <taxon>Thamnocephalis</taxon>
    </lineage>
</organism>
<dbReference type="Proteomes" id="UP000271241">
    <property type="component" value="Unassembled WGS sequence"/>
</dbReference>
<evidence type="ECO:0000256" key="2">
    <source>
        <dbReference type="ARBA" id="ARBA00004123"/>
    </source>
</evidence>
<evidence type="ECO:0000256" key="4">
    <source>
        <dbReference type="ARBA" id="ARBA00022664"/>
    </source>
</evidence>
<dbReference type="PANTHER" id="PTHR28118:SF1">
    <property type="entry name" value="POLYNUCLEOTIDE 5'-TRIPHOSPHATASE CTL1-RELATED"/>
    <property type="match status" value="1"/>
</dbReference>
<accession>A0A4V1IXC3</accession>
<evidence type="ECO:0000259" key="10">
    <source>
        <dbReference type="Pfam" id="PF02940"/>
    </source>
</evidence>
<protein>
    <recommendedName>
        <fullName evidence="8">mRNA-capping enzyme subunit beta</fullName>
        <ecNumber evidence="8">3.6.1.74</ecNumber>
    </recommendedName>
    <alternativeName>
        <fullName evidence="8">mRNA 5'-phosphatase</fullName>
    </alternativeName>
    <alternativeName>
        <fullName evidence="8">mRNA 5'-triphosphate monophosphatase</fullName>
    </alternativeName>
</protein>
<gene>
    <name evidence="11" type="ORF">THASP1DRAFT_27655</name>
</gene>
<feature type="compositionally biased region" description="Basic and acidic residues" evidence="9">
    <location>
        <begin position="28"/>
        <end position="42"/>
    </location>
</feature>
<feature type="domain" description="mRNA triphosphatase Cet1-like" evidence="10">
    <location>
        <begin position="141"/>
        <end position="338"/>
    </location>
</feature>
<comment type="catalytic activity">
    <reaction evidence="7">
        <text>a 5'-end triphospho-ribonucleoside in mRNA + H2O = a 5'-end diphospho-ribonucleoside in mRNA + phosphate + H(+)</text>
        <dbReference type="Rhea" id="RHEA:67004"/>
        <dbReference type="Rhea" id="RHEA-COMP:17164"/>
        <dbReference type="Rhea" id="RHEA-COMP:17165"/>
        <dbReference type="ChEBI" id="CHEBI:15377"/>
        <dbReference type="ChEBI" id="CHEBI:15378"/>
        <dbReference type="ChEBI" id="CHEBI:43474"/>
        <dbReference type="ChEBI" id="CHEBI:167616"/>
        <dbReference type="ChEBI" id="CHEBI:167618"/>
        <dbReference type="EC" id="3.6.1.74"/>
    </reaction>
    <physiologicalReaction direction="left-to-right" evidence="7">
        <dbReference type="Rhea" id="RHEA:67005"/>
    </physiologicalReaction>
</comment>
<dbReference type="GO" id="GO:0006370">
    <property type="term" value="P:7-methylguanosine mRNA capping"/>
    <property type="evidence" value="ECO:0007669"/>
    <property type="project" value="UniProtKB-UniRule"/>
</dbReference>
<evidence type="ECO:0000256" key="6">
    <source>
        <dbReference type="ARBA" id="ARBA00023242"/>
    </source>
</evidence>
<evidence type="ECO:0000313" key="12">
    <source>
        <dbReference type="Proteomes" id="UP000271241"/>
    </source>
</evidence>
<dbReference type="EMBL" id="KZ992447">
    <property type="protein sequence ID" value="RKP10559.1"/>
    <property type="molecule type" value="Genomic_DNA"/>
</dbReference>
<sequence length="377" mass="41768">MADLPPSTQSALAVPPVAAKVTAVAEQADLKENPRKRVRTDSDDNGESDEGNRTNGATVVAAAQGSVVPTLAPLSAAPGAGGAAPPASSFPPLSASQASVPTLGAVQMQSHALTHSITAFSAASGLEPTLFGNCNVDDALRIVTDLILRYINQSNLEIEAKFGLLLDKQTGQRIRLPVVSETVISPSDASWMRFESNMPAEWHKRINERLNKRVEETQKPNHKGHRVGFKRVLERDRFYQEDGVRTRVTFDWDGNNIVPGGIMWKERLADLNMHLPMCPFDFRISINTEEPASMPSSQWTHERKKNRATYKHQHCKVDLTLVTSQDVANTTHELELELWDVAALKREHGRHLRKERNSFAELVRVFLDNARVLARLP</sequence>
<dbReference type="AlphaFoldDB" id="A0A4V1IXC3"/>
<dbReference type="GO" id="GO:0140818">
    <property type="term" value="F:mRNA 5'-triphosphate monophosphatase activity"/>
    <property type="evidence" value="ECO:0007669"/>
    <property type="project" value="UniProtKB-EC"/>
</dbReference>
<dbReference type="GO" id="GO:0004651">
    <property type="term" value="F:polynucleotide 5'-phosphatase activity"/>
    <property type="evidence" value="ECO:0007669"/>
    <property type="project" value="UniProtKB-UniRule"/>
</dbReference>
<dbReference type="Pfam" id="PF02940">
    <property type="entry name" value="mRNA_triPase"/>
    <property type="match status" value="1"/>
</dbReference>
<comment type="subcellular location">
    <subcellularLocation>
        <location evidence="2 8">Nucleus</location>
    </subcellularLocation>
</comment>
<evidence type="ECO:0000256" key="3">
    <source>
        <dbReference type="ARBA" id="ARBA00006345"/>
    </source>
</evidence>
<dbReference type="EC" id="3.6.1.74" evidence="8"/>
<evidence type="ECO:0000313" key="11">
    <source>
        <dbReference type="EMBL" id="RKP10559.1"/>
    </source>
</evidence>
<dbReference type="STRING" id="78915.A0A4V1IXC3"/>
<keyword evidence="4 8" id="KW-0507">mRNA processing</keyword>
<dbReference type="InterPro" id="IPR033469">
    <property type="entry name" value="CYTH-like_dom_sf"/>
</dbReference>
<comment type="similarity">
    <text evidence="3 8">Belongs to the fungal TPase family.</text>
</comment>
<keyword evidence="6 8" id="KW-0539">Nucleus</keyword>
<comment type="subunit">
    <text evidence="8">Heterodimer. The mRNA-capping enzyme is composed of two separate chains alpha and beta, respectively a mRNA guanylyltransferase and an mRNA 5'-triphosphate monophosphatase.</text>
</comment>
<evidence type="ECO:0000256" key="1">
    <source>
        <dbReference type="ARBA" id="ARBA00001946"/>
    </source>
</evidence>
<dbReference type="InterPro" id="IPR004206">
    <property type="entry name" value="mRNA_triPase_Cet1"/>
</dbReference>
<keyword evidence="5 8" id="KW-0378">Hydrolase</keyword>
<evidence type="ECO:0000256" key="5">
    <source>
        <dbReference type="ARBA" id="ARBA00022801"/>
    </source>
</evidence>
<dbReference type="GO" id="GO:0031533">
    <property type="term" value="C:mRNA capping enzyme complex"/>
    <property type="evidence" value="ECO:0007669"/>
    <property type="project" value="UniProtKB-UniRule"/>
</dbReference>
<evidence type="ECO:0000256" key="8">
    <source>
        <dbReference type="RuleBase" id="RU367053"/>
    </source>
</evidence>
<keyword evidence="8" id="KW-0506">mRNA capping</keyword>
<dbReference type="InterPro" id="IPR037009">
    <property type="entry name" value="mRNA_triPase_Cet1_sf"/>
</dbReference>
<feature type="region of interest" description="Disordered" evidence="9">
    <location>
        <begin position="76"/>
        <end position="95"/>
    </location>
</feature>
<proteinExistence type="inferred from homology"/>